<comment type="similarity">
    <text evidence="2 12">Belongs to the cytochrome P450 family.</text>
</comment>
<evidence type="ECO:0000256" key="6">
    <source>
        <dbReference type="ARBA" id="ARBA00022989"/>
    </source>
</evidence>
<evidence type="ECO:0000313" key="14">
    <source>
        <dbReference type="Proteomes" id="UP000237347"/>
    </source>
</evidence>
<accession>A0AAW0J2G7</accession>
<dbReference type="PRINTS" id="PR00385">
    <property type="entry name" value="P450"/>
</dbReference>
<keyword evidence="4" id="KW-0812">Transmembrane</keyword>
<dbReference type="AlphaFoldDB" id="A0AAW0J2G7"/>
<keyword evidence="5 11" id="KW-0479">Metal-binding</keyword>
<sequence>MSPEQIKDVFTKMGDFQKPKPNPLTRLLAMGLISYKGEKWAKHRKIINPAFHLEKLKVTMILNEALRLYPLAASLVQIVHKETKLGNLIIPVGVEIALPAILVHHDYELWGENAKQFNQERFSESISKATKGQVSFFPFGGGPRICVGQNFALVETKMALSLMLQNFSFETSSSYAHAPCSITTVQPQFGAHVILHKI</sequence>
<evidence type="ECO:0000256" key="4">
    <source>
        <dbReference type="ARBA" id="ARBA00022692"/>
    </source>
</evidence>
<evidence type="ECO:0000256" key="1">
    <source>
        <dbReference type="ARBA" id="ARBA00004167"/>
    </source>
</evidence>
<dbReference type="GO" id="GO:0020037">
    <property type="term" value="F:heme binding"/>
    <property type="evidence" value="ECO:0007669"/>
    <property type="project" value="InterPro"/>
</dbReference>
<organism evidence="13 14">
    <name type="scientific">Quercus suber</name>
    <name type="common">Cork oak</name>
    <dbReference type="NCBI Taxonomy" id="58331"/>
    <lineage>
        <taxon>Eukaryota</taxon>
        <taxon>Viridiplantae</taxon>
        <taxon>Streptophyta</taxon>
        <taxon>Embryophyta</taxon>
        <taxon>Tracheophyta</taxon>
        <taxon>Spermatophyta</taxon>
        <taxon>Magnoliopsida</taxon>
        <taxon>eudicotyledons</taxon>
        <taxon>Gunneridae</taxon>
        <taxon>Pentapetalae</taxon>
        <taxon>rosids</taxon>
        <taxon>fabids</taxon>
        <taxon>Fagales</taxon>
        <taxon>Fagaceae</taxon>
        <taxon>Quercus</taxon>
    </lineage>
</organism>
<dbReference type="Pfam" id="PF00067">
    <property type="entry name" value="p450"/>
    <property type="match status" value="1"/>
</dbReference>
<evidence type="ECO:0000313" key="13">
    <source>
        <dbReference type="EMBL" id="KAK7820884.1"/>
    </source>
</evidence>
<dbReference type="GO" id="GO:0004497">
    <property type="term" value="F:monooxygenase activity"/>
    <property type="evidence" value="ECO:0007669"/>
    <property type="project" value="UniProtKB-KW"/>
</dbReference>
<gene>
    <name evidence="13" type="ORF">CFP56_038383</name>
</gene>
<dbReference type="GO" id="GO:0016020">
    <property type="term" value="C:membrane"/>
    <property type="evidence" value="ECO:0007669"/>
    <property type="project" value="UniProtKB-SubCell"/>
</dbReference>
<evidence type="ECO:0000256" key="8">
    <source>
        <dbReference type="ARBA" id="ARBA00023004"/>
    </source>
</evidence>
<evidence type="ECO:0000256" key="10">
    <source>
        <dbReference type="ARBA" id="ARBA00023136"/>
    </source>
</evidence>
<feature type="binding site" description="axial binding residue" evidence="11">
    <location>
        <position position="146"/>
    </location>
    <ligand>
        <name>heme</name>
        <dbReference type="ChEBI" id="CHEBI:30413"/>
    </ligand>
    <ligandPart>
        <name>Fe</name>
        <dbReference type="ChEBI" id="CHEBI:18248"/>
    </ligandPart>
</feature>
<dbReference type="SUPFAM" id="SSF48264">
    <property type="entry name" value="Cytochrome P450"/>
    <property type="match status" value="2"/>
</dbReference>
<evidence type="ECO:0000256" key="3">
    <source>
        <dbReference type="ARBA" id="ARBA00022617"/>
    </source>
</evidence>
<protein>
    <submittedName>
        <fullName evidence="13">11-oxo-beta-amyrin 30-oxidase</fullName>
    </submittedName>
</protein>
<evidence type="ECO:0000256" key="5">
    <source>
        <dbReference type="ARBA" id="ARBA00022723"/>
    </source>
</evidence>
<keyword evidence="7 12" id="KW-0560">Oxidoreductase</keyword>
<dbReference type="Proteomes" id="UP000237347">
    <property type="component" value="Unassembled WGS sequence"/>
</dbReference>
<dbReference type="InterPro" id="IPR001128">
    <property type="entry name" value="Cyt_P450"/>
</dbReference>
<dbReference type="InterPro" id="IPR036396">
    <property type="entry name" value="Cyt_P450_sf"/>
</dbReference>
<keyword evidence="10" id="KW-0472">Membrane</keyword>
<keyword evidence="14" id="KW-1185">Reference proteome</keyword>
<dbReference type="PANTHER" id="PTHR24282">
    <property type="entry name" value="CYTOCHROME P450 FAMILY MEMBER"/>
    <property type="match status" value="1"/>
</dbReference>
<dbReference type="InterPro" id="IPR017972">
    <property type="entry name" value="Cyt_P450_CS"/>
</dbReference>
<dbReference type="GO" id="GO:0016705">
    <property type="term" value="F:oxidoreductase activity, acting on paired donors, with incorporation or reduction of molecular oxygen"/>
    <property type="evidence" value="ECO:0007669"/>
    <property type="project" value="InterPro"/>
</dbReference>
<evidence type="ECO:0000256" key="9">
    <source>
        <dbReference type="ARBA" id="ARBA00023033"/>
    </source>
</evidence>
<keyword evidence="6" id="KW-1133">Transmembrane helix</keyword>
<evidence type="ECO:0000256" key="11">
    <source>
        <dbReference type="PIRSR" id="PIRSR602401-1"/>
    </source>
</evidence>
<dbReference type="Gene3D" id="1.10.630.10">
    <property type="entry name" value="Cytochrome P450"/>
    <property type="match status" value="2"/>
</dbReference>
<dbReference type="InterPro" id="IPR050665">
    <property type="entry name" value="Cytochrome_P450_Monooxygen"/>
</dbReference>
<dbReference type="EMBL" id="PKMF04000721">
    <property type="protein sequence ID" value="KAK7820884.1"/>
    <property type="molecule type" value="Genomic_DNA"/>
</dbReference>
<comment type="subcellular location">
    <subcellularLocation>
        <location evidence="1">Membrane</location>
        <topology evidence="1">Single-pass membrane protein</topology>
    </subcellularLocation>
</comment>
<dbReference type="GO" id="GO:0005506">
    <property type="term" value="F:iron ion binding"/>
    <property type="evidence" value="ECO:0007669"/>
    <property type="project" value="InterPro"/>
</dbReference>
<evidence type="ECO:0000256" key="12">
    <source>
        <dbReference type="RuleBase" id="RU000461"/>
    </source>
</evidence>
<dbReference type="PRINTS" id="PR00463">
    <property type="entry name" value="EP450I"/>
</dbReference>
<keyword evidence="8 11" id="KW-0408">Iron</keyword>
<proteinExistence type="inferred from homology"/>
<dbReference type="PROSITE" id="PS00086">
    <property type="entry name" value="CYTOCHROME_P450"/>
    <property type="match status" value="1"/>
</dbReference>
<keyword evidence="3 11" id="KW-0349">Heme</keyword>
<reference evidence="13 14" key="1">
    <citation type="journal article" date="2018" name="Sci. Data">
        <title>The draft genome sequence of cork oak.</title>
        <authorList>
            <person name="Ramos A.M."/>
            <person name="Usie A."/>
            <person name="Barbosa P."/>
            <person name="Barros P.M."/>
            <person name="Capote T."/>
            <person name="Chaves I."/>
            <person name="Simoes F."/>
            <person name="Abreu I."/>
            <person name="Carrasquinho I."/>
            <person name="Faro C."/>
            <person name="Guimaraes J.B."/>
            <person name="Mendonca D."/>
            <person name="Nobrega F."/>
            <person name="Rodrigues L."/>
            <person name="Saibo N.J.M."/>
            <person name="Varela M.C."/>
            <person name="Egas C."/>
            <person name="Matos J."/>
            <person name="Miguel C.M."/>
            <person name="Oliveira M.M."/>
            <person name="Ricardo C.P."/>
            <person name="Goncalves S."/>
        </authorList>
    </citation>
    <scope>NUCLEOTIDE SEQUENCE [LARGE SCALE GENOMIC DNA]</scope>
    <source>
        <strain evidence="14">cv. HL8</strain>
    </source>
</reference>
<evidence type="ECO:0000256" key="7">
    <source>
        <dbReference type="ARBA" id="ARBA00023002"/>
    </source>
</evidence>
<keyword evidence="9 12" id="KW-0503">Monooxygenase</keyword>
<comment type="cofactor">
    <cofactor evidence="11">
        <name>heme</name>
        <dbReference type="ChEBI" id="CHEBI:30413"/>
    </cofactor>
</comment>
<name>A0AAW0J2G7_QUESU</name>
<comment type="caution">
    <text evidence="13">The sequence shown here is derived from an EMBL/GenBank/DDBJ whole genome shotgun (WGS) entry which is preliminary data.</text>
</comment>
<dbReference type="InterPro" id="IPR002401">
    <property type="entry name" value="Cyt_P450_E_grp-I"/>
</dbReference>
<dbReference type="PANTHER" id="PTHR24282:SF255">
    <property type="entry name" value="CYTOCHROME P450 72A11-RELATED"/>
    <property type="match status" value="1"/>
</dbReference>
<evidence type="ECO:0000256" key="2">
    <source>
        <dbReference type="ARBA" id="ARBA00010617"/>
    </source>
</evidence>